<dbReference type="Proteomes" id="UP000249248">
    <property type="component" value="Unassembled WGS sequence"/>
</dbReference>
<dbReference type="SUPFAM" id="SSF51735">
    <property type="entry name" value="NAD(P)-binding Rossmann-fold domains"/>
    <property type="match status" value="1"/>
</dbReference>
<evidence type="ECO:0000313" key="3">
    <source>
        <dbReference type="Proteomes" id="UP000249248"/>
    </source>
</evidence>
<dbReference type="InterPro" id="IPR002347">
    <property type="entry name" value="SDR_fam"/>
</dbReference>
<dbReference type="Gene3D" id="3.40.50.720">
    <property type="entry name" value="NAD(P)-binding Rossmann-like Domain"/>
    <property type="match status" value="1"/>
</dbReference>
<dbReference type="EMBL" id="QKSB01000002">
    <property type="protein sequence ID" value="PZE18130.1"/>
    <property type="molecule type" value="Genomic_DNA"/>
</dbReference>
<dbReference type="InterPro" id="IPR036291">
    <property type="entry name" value="NAD(P)-bd_dom_sf"/>
</dbReference>
<protein>
    <submittedName>
        <fullName evidence="2">Short-chain dehydrogenase</fullName>
    </submittedName>
</protein>
<gene>
    <name evidence="2" type="ORF">DNU06_05805</name>
</gene>
<dbReference type="PANTHER" id="PTHR43157">
    <property type="entry name" value="PHOSPHATIDYLINOSITOL-GLYCAN BIOSYNTHESIS CLASS F PROTEIN-RELATED"/>
    <property type="match status" value="1"/>
</dbReference>
<dbReference type="PANTHER" id="PTHR43157:SF31">
    <property type="entry name" value="PHOSPHATIDYLINOSITOL-GLYCAN BIOSYNTHESIS CLASS F PROTEIN"/>
    <property type="match status" value="1"/>
</dbReference>
<organism evidence="2 3">
    <name type="scientific">Putridiphycobacter roseus</name>
    <dbReference type="NCBI Taxonomy" id="2219161"/>
    <lineage>
        <taxon>Bacteria</taxon>
        <taxon>Pseudomonadati</taxon>
        <taxon>Bacteroidota</taxon>
        <taxon>Flavobacteriia</taxon>
        <taxon>Flavobacteriales</taxon>
        <taxon>Crocinitomicaceae</taxon>
        <taxon>Putridiphycobacter</taxon>
    </lineage>
</organism>
<dbReference type="AlphaFoldDB" id="A0A2W1N3I5"/>
<dbReference type="NCBIfam" id="NF004846">
    <property type="entry name" value="PRK06197.1"/>
    <property type="match status" value="1"/>
</dbReference>
<dbReference type="CDD" id="cd05327">
    <property type="entry name" value="retinol-DH_like_SDR_c_like"/>
    <property type="match status" value="1"/>
</dbReference>
<comment type="caution">
    <text evidence="2">The sequence shown here is derived from an EMBL/GenBank/DDBJ whole genome shotgun (WGS) entry which is preliminary data.</text>
</comment>
<sequence length="305" mass="33786">MHTTTFNVASIPSQKGKIAIVTGANTGLGFQTSLTFAKKEIKVIMACRNEQKAKAAMAKIKKEVPHAKLEFIAIDLMDLSSVRKFAATFLKEYQRLDLLINNAGIMIPPFQKTKDGFESQMGVNYLSHFLLTGLLMEVLNNTPNARVVTLSSKAHETGVIDFDNLNSEKSYSKFVAYGQSKLACLLFTQELNRRLKKAHKSTISVGAHPGVSTTDLGRHIPKIPYYLLMPIFVFMTHKPAKGALPTIMAALDNEVQGGDYFGPIGFKEMKGPPAKVMAKPRAYDKEVAAKLWTVSEELTHFKFDI</sequence>
<dbReference type="GO" id="GO:0016491">
    <property type="term" value="F:oxidoreductase activity"/>
    <property type="evidence" value="ECO:0007669"/>
    <property type="project" value="UniProtKB-KW"/>
</dbReference>
<accession>A0A2W1N3I5</accession>
<dbReference type="RefSeq" id="WP_111062283.1">
    <property type="nucleotide sequence ID" value="NZ_JBHUCU010000002.1"/>
</dbReference>
<reference evidence="2 3" key="1">
    <citation type="submission" date="2018-06" db="EMBL/GenBank/DDBJ databases">
        <title>The draft genome sequence of Crocinitomix sp. SM1701.</title>
        <authorList>
            <person name="Zhang X."/>
        </authorList>
    </citation>
    <scope>NUCLEOTIDE SEQUENCE [LARGE SCALE GENOMIC DNA]</scope>
    <source>
        <strain evidence="2 3">SM1701</strain>
    </source>
</reference>
<keyword evidence="1" id="KW-0560">Oxidoreductase</keyword>
<proteinExistence type="predicted"/>
<evidence type="ECO:0000256" key="1">
    <source>
        <dbReference type="ARBA" id="ARBA00023002"/>
    </source>
</evidence>
<dbReference type="OrthoDB" id="597510at2"/>
<dbReference type="PRINTS" id="PR00081">
    <property type="entry name" value="GDHRDH"/>
</dbReference>
<keyword evidence="3" id="KW-1185">Reference proteome</keyword>
<dbReference type="Pfam" id="PF00106">
    <property type="entry name" value="adh_short"/>
    <property type="match status" value="1"/>
</dbReference>
<name>A0A2W1N3I5_9FLAO</name>
<evidence type="ECO:0000313" key="2">
    <source>
        <dbReference type="EMBL" id="PZE18130.1"/>
    </source>
</evidence>